<protein>
    <submittedName>
        <fullName evidence="3">Uncharacterized protein</fullName>
    </submittedName>
</protein>
<dbReference type="InterPro" id="IPR002213">
    <property type="entry name" value="UDP_glucos_trans"/>
</dbReference>
<accession>A0A8X8WQH7</accession>
<dbReference type="PANTHER" id="PTHR48047">
    <property type="entry name" value="GLYCOSYLTRANSFERASE"/>
    <property type="match status" value="1"/>
</dbReference>
<evidence type="ECO:0000313" key="3">
    <source>
        <dbReference type="EMBL" id="KAG6398991.1"/>
    </source>
</evidence>
<dbReference type="GO" id="GO:0035251">
    <property type="term" value="F:UDP-glucosyltransferase activity"/>
    <property type="evidence" value="ECO:0007669"/>
    <property type="project" value="TreeGrafter"/>
</dbReference>
<dbReference type="AlphaFoldDB" id="A0A8X8WQH7"/>
<dbReference type="Gene3D" id="3.40.50.2000">
    <property type="entry name" value="Glycogen Phosphorylase B"/>
    <property type="match status" value="2"/>
</dbReference>
<gene>
    <name evidence="3" type="ORF">SASPL_140463</name>
</gene>
<dbReference type="FunFam" id="3.40.50.2000:FF:000064">
    <property type="entry name" value="Glycosyltransferase"/>
    <property type="match status" value="1"/>
</dbReference>
<proteinExistence type="inferred from homology"/>
<comment type="similarity">
    <text evidence="1">Belongs to the UDP-glycosyltransferase family.</text>
</comment>
<evidence type="ECO:0000256" key="2">
    <source>
        <dbReference type="ARBA" id="ARBA00022679"/>
    </source>
</evidence>
<dbReference type="SUPFAM" id="SSF53756">
    <property type="entry name" value="UDP-Glycosyltransferase/glycogen phosphorylase"/>
    <property type="match status" value="1"/>
</dbReference>
<dbReference type="PANTHER" id="PTHR48047:SF28">
    <property type="entry name" value="F11M15.8 PROTEIN"/>
    <property type="match status" value="1"/>
</dbReference>
<sequence length="468" mass="50589">MSSSSNGGVHILVFPFPAQGHMLPLLDLTHQLSLRGLAITIIITPKNLPILTPLLSSSPSIQTLILPLPPHPSLPPGVEHVQHIGNHGNIPIIAALCKLRDPIIQWCASHPNPPSALLSDFFLGWTHALADHLRIPRIVFYSSGAFTVAVFDHIWANYDSLEPESDLKLDDLPRSPSFPWVQLPSLFRRCKDLECRDKTAADFIKTSMAANAVSWASVYNSIWGLEGQFLSSKTAHQRVYSVGPLNLLDGWSKLRLGDVKPGSDDGVVAWLDGCGDGSVLYVCFGSQKLLKAAQAEALAAGLERSGIRFIWVVKDLTAQQVADGYGSVPDGFEARVSDRGLVVKGWAPQTAILSHRAVGGFLGHCGWNSTLEAVAAGVMILAWPMEADQFVNAKLLVEYMDTAVLICEGSDTVPHPAELSRKLSESMIGCATQRGRAKDLRKQALEAVQIGGSSIADLDKLAQQLSLL</sequence>
<reference evidence="3" key="1">
    <citation type="submission" date="2018-01" db="EMBL/GenBank/DDBJ databases">
        <authorList>
            <person name="Mao J.F."/>
        </authorList>
    </citation>
    <scope>NUCLEOTIDE SEQUENCE</scope>
    <source>
        <strain evidence="3">Huo1</strain>
        <tissue evidence="3">Leaf</tissue>
    </source>
</reference>
<evidence type="ECO:0000313" key="4">
    <source>
        <dbReference type="Proteomes" id="UP000298416"/>
    </source>
</evidence>
<dbReference type="Pfam" id="PF00201">
    <property type="entry name" value="UDPGT"/>
    <property type="match status" value="1"/>
</dbReference>
<dbReference type="EMBL" id="PNBA02000015">
    <property type="protein sequence ID" value="KAG6398991.1"/>
    <property type="molecule type" value="Genomic_DNA"/>
</dbReference>
<name>A0A8X8WQH7_SALSN</name>
<dbReference type="Proteomes" id="UP000298416">
    <property type="component" value="Unassembled WGS sequence"/>
</dbReference>
<dbReference type="CDD" id="cd03784">
    <property type="entry name" value="GT1_Gtf-like"/>
    <property type="match status" value="1"/>
</dbReference>
<organism evidence="3">
    <name type="scientific">Salvia splendens</name>
    <name type="common">Scarlet sage</name>
    <dbReference type="NCBI Taxonomy" id="180675"/>
    <lineage>
        <taxon>Eukaryota</taxon>
        <taxon>Viridiplantae</taxon>
        <taxon>Streptophyta</taxon>
        <taxon>Embryophyta</taxon>
        <taxon>Tracheophyta</taxon>
        <taxon>Spermatophyta</taxon>
        <taxon>Magnoliopsida</taxon>
        <taxon>eudicotyledons</taxon>
        <taxon>Gunneridae</taxon>
        <taxon>Pentapetalae</taxon>
        <taxon>asterids</taxon>
        <taxon>lamiids</taxon>
        <taxon>Lamiales</taxon>
        <taxon>Lamiaceae</taxon>
        <taxon>Nepetoideae</taxon>
        <taxon>Mentheae</taxon>
        <taxon>Salviinae</taxon>
        <taxon>Salvia</taxon>
        <taxon>Salvia subgen. Calosphace</taxon>
        <taxon>core Calosphace</taxon>
    </lineage>
</organism>
<keyword evidence="2" id="KW-0808">Transferase</keyword>
<reference evidence="3" key="2">
    <citation type="submission" date="2020-08" db="EMBL/GenBank/DDBJ databases">
        <title>Plant Genome Project.</title>
        <authorList>
            <person name="Zhang R.-G."/>
        </authorList>
    </citation>
    <scope>NUCLEOTIDE SEQUENCE</scope>
    <source>
        <strain evidence="3">Huo1</strain>
        <tissue evidence="3">Leaf</tissue>
    </source>
</reference>
<comment type="caution">
    <text evidence="3">The sequence shown here is derived from an EMBL/GenBank/DDBJ whole genome shotgun (WGS) entry which is preliminary data.</text>
</comment>
<keyword evidence="4" id="KW-1185">Reference proteome</keyword>
<evidence type="ECO:0000256" key="1">
    <source>
        <dbReference type="ARBA" id="ARBA00009995"/>
    </source>
</evidence>